<reference evidence="1" key="1">
    <citation type="submission" date="2020-02" db="EMBL/GenBank/DDBJ databases">
        <authorList>
            <person name="Palmer J.M."/>
        </authorList>
    </citation>
    <scope>NUCLEOTIDE SEQUENCE</scope>
    <source>
        <strain evidence="1">EPUS1.4</strain>
        <tissue evidence="1">Thallus</tissue>
    </source>
</reference>
<evidence type="ECO:0000313" key="2">
    <source>
        <dbReference type="Proteomes" id="UP000606974"/>
    </source>
</evidence>
<organism evidence="1 2">
    <name type="scientific">Endocarpon pusillum</name>
    <dbReference type="NCBI Taxonomy" id="364733"/>
    <lineage>
        <taxon>Eukaryota</taxon>
        <taxon>Fungi</taxon>
        <taxon>Dikarya</taxon>
        <taxon>Ascomycota</taxon>
        <taxon>Pezizomycotina</taxon>
        <taxon>Eurotiomycetes</taxon>
        <taxon>Chaetothyriomycetidae</taxon>
        <taxon>Verrucariales</taxon>
        <taxon>Verrucariaceae</taxon>
        <taxon>Endocarpon</taxon>
    </lineage>
</organism>
<name>A0A8H7DWS5_9EURO</name>
<comment type="caution">
    <text evidence="1">The sequence shown here is derived from an EMBL/GenBank/DDBJ whole genome shotgun (WGS) entry which is preliminary data.</text>
</comment>
<accession>A0A8H7DWS5</accession>
<sequence length="80" mass="8598">MLLIQSGGHPIIVLDPGALSAPRGGGSQWMSVTQHILSSGDVTRVKLPITSNGRFLSAILIGQKEQGSMDEQKVENELWD</sequence>
<dbReference type="Proteomes" id="UP000606974">
    <property type="component" value="Unassembled WGS sequence"/>
</dbReference>
<dbReference type="EMBL" id="JAACFV010000289">
    <property type="protein sequence ID" value="KAF7502239.1"/>
    <property type="molecule type" value="Genomic_DNA"/>
</dbReference>
<gene>
    <name evidence="1" type="ORF">GJ744_006310</name>
</gene>
<evidence type="ECO:0000313" key="1">
    <source>
        <dbReference type="EMBL" id="KAF7502239.1"/>
    </source>
</evidence>
<protein>
    <submittedName>
        <fullName evidence="1">Uncharacterized protein</fullName>
    </submittedName>
</protein>
<dbReference type="AlphaFoldDB" id="A0A8H7DWS5"/>
<proteinExistence type="predicted"/>
<keyword evidence="2" id="KW-1185">Reference proteome</keyword>